<evidence type="ECO:0000313" key="1">
    <source>
        <dbReference type="EMBL" id="CAB4557216.1"/>
    </source>
</evidence>
<dbReference type="EMBL" id="CAEZSF010000289">
    <property type="protein sequence ID" value="CAB4557216.1"/>
    <property type="molecule type" value="Genomic_DNA"/>
</dbReference>
<reference evidence="1" key="1">
    <citation type="submission" date="2020-05" db="EMBL/GenBank/DDBJ databases">
        <authorList>
            <person name="Chiriac C."/>
            <person name="Salcher M."/>
            <person name="Ghai R."/>
            <person name="Kavagutti S V."/>
        </authorList>
    </citation>
    <scope>NUCLEOTIDE SEQUENCE</scope>
</reference>
<proteinExistence type="predicted"/>
<organism evidence="1">
    <name type="scientific">freshwater metagenome</name>
    <dbReference type="NCBI Taxonomy" id="449393"/>
    <lineage>
        <taxon>unclassified sequences</taxon>
        <taxon>metagenomes</taxon>
        <taxon>ecological metagenomes</taxon>
    </lineage>
</organism>
<protein>
    <submittedName>
        <fullName evidence="1">Unannotated protein</fullName>
    </submittedName>
</protein>
<accession>A0A6J6D1E6</accession>
<gene>
    <name evidence="1" type="ORF">UFOPK1358_01992</name>
</gene>
<dbReference type="AlphaFoldDB" id="A0A6J6D1E6"/>
<name>A0A6J6D1E6_9ZZZZ</name>
<sequence length="101" mass="11595">MLYPLPLFQQTSYAFFKNLKPKEVWGTPGDTYSDYPKECDDPYHSLAFGSLSYNELFAAQFGEFNFTTESNRLWSVIEDALTVENLETAEEPSEDGTEEDE</sequence>